<dbReference type="Pfam" id="PF01363">
    <property type="entry name" value="FYVE"/>
    <property type="match status" value="1"/>
</dbReference>
<feature type="compositionally biased region" description="Low complexity" evidence="5">
    <location>
        <begin position="83"/>
        <end position="97"/>
    </location>
</feature>
<sequence length="549" mass="59634">MSSYYQPHFQNPNPIPHTSSSDHPQFNPTPNSSTTTAGYASAPPLSSNYSPSADFSPNYSSSSSSPAFPPPPYSQTSDQHHALPSSSSFLNPNLTSSQLSSNPNHPSYSFPHLDPPSYSPYDHNPSYTPPPPYSTYSSSASYESYAPAGAHNYESSFGNNVNVGGYGNGDQNQGFYDDIAGVFKYDGGKSEPYGARGNLPVSGSGSGSGSASDTGVIFDDYGRPINVPSQNRQNGGSGSFPKIVKAAPKAEEQHDSKGSVQKYRVKLLSEAVGRTDSDVLCQIGLDGIRILDPPTSRTLKIYPLESVTRWDVLDSYIFAFWAKSSVDVEPRRIRLKSNSYTTNNILDTVTAASIQVKEMGGTSKSSDAIKDADQPAEKKAFIGWRNLMKPGTEEKDHWVPDEAVNKCIACSSVFSAFNRKHHCRNCGHIFCDKCTQGRIALMADENAHPVRVCDRCLAEVTQRLSNIKEAATKVVGAQSHEELVRKLKEEMEKNRKTSTGLTSYVSETRMREVACPTCTVHLQVQVPPASGSETIECSVCQHPFLVGAH</sequence>
<keyword evidence="1" id="KW-0479">Metal-binding</keyword>
<dbReference type="PANTHER" id="PTHR46977:SF4">
    <property type="entry name" value="PROTEIN FREE1-LIKE"/>
    <property type="match status" value="1"/>
</dbReference>
<dbReference type="InterPro" id="IPR000306">
    <property type="entry name" value="Znf_FYVE"/>
</dbReference>
<keyword evidence="3" id="KW-0862">Zinc</keyword>
<dbReference type="EMBL" id="JBJUIK010000005">
    <property type="protein sequence ID" value="KAL3527240.1"/>
    <property type="molecule type" value="Genomic_DNA"/>
</dbReference>
<accession>A0ABD3A661</accession>
<evidence type="ECO:0000256" key="3">
    <source>
        <dbReference type="ARBA" id="ARBA00022833"/>
    </source>
</evidence>
<dbReference type="GO" id="GO:0008270">
    <property type="term" value="F:zinc ion binding"/>
    <property type="evidence" value="ECO:0007669"/>
    <property type="project" value="UniProtKB-KW"/>
</dbReference>
<proteinExistence type="predicted"/>
<dbReference type="InterPro" id="IPR011011">
    <property type="entry name" value="Znf_FYVE_PHD"/>
</dbReference>
<dbReference type="InterPro" id="IPR013083">
    <property type="entry name" value="Znf_RING/FYVE/PHD"/>
</dbReference>
<dbReference type="InterPro" id="IPR017455">
    <property type="entry name" value="Znf_FYVE-rel"/>
</dbReference>
<gene>
    <name evidence="7" type="ORF">ACH5RR_011896</name>
</gene>
<evidence type="ECO:0000256" key="1">
    <source>
        <dbReference type="ARBA" id="ARBA00022723"/>
    </source>
</evidence>
<evidence type="ECO:0000256" key="4">
    <source>
        <dbReference type="PROSITE-ProRule" id="PRU00091"/>
    </source>
</evidence>
<evidence type="ECO:0000256" key="2">
    <source>
        <dbReference type="ARBA" id="ARBA00022771"/>
    </source>
</evidence>
<evidence type="ECO:0000313" key="8">
    <source>
        <dbReference type="Proteomes" id="UP001630127"/>
    </source>
</evidence>
<dbReference type="Proteomes" id="UP001630127">
    <property type="component" value="Unassembled WGS sequence"/>
</dbReference>
<keyword evidence="2 4" id="KW-0863">Zinc-finger</keyword>
<dbReference type="CDD" id="cd00934">
    <property type="entry name" value="PTB"/>
    <property type="match status" value="1"/>
</dbReference>
<keyword evidence="8" id="KW-1185">Reference proteome</keyword>
<evidence type="ECO:0000259" key="6">
    <source>
        <dbReference type="PROSITE" id="PS50178"/>
    </source>
</evidence>
<dbReference type="Gene3D" id="3.30.40.10">
    <property type="entry name" value="Zinc/RING finger domain, C3HC4 (zinc finger)"/>
    <property type="match status" value="1"/>
</dbReference>
<dbReference type="PANTHER" id="PTHR46977">
    <property type="entry name" value="PROTEIN FREE1"/>
    <property type="match status" value="1"/>
</dbReference>
<protein>
    <recommendedName>
        <fullName evidence="6">FYVE-type domain-containing protein</fullName>
    </recommendedName>
</protein>
<dbReference type="FunFam" id="3.30.40.10:FF:000312">
    <property type="entry name" value="Zinc finger, FYVE-type, endofin"/>
    <property type="match status" value="1"/>
</dbReference>
<feature type="region of interest" description="Disordered" evidence="5">
    <location>
        <begin position="196"/>
        <end position="242"/>
    </location>
</feature>
<feature type="compositionally biased region" description="Polar residues" evidence="5">
    <location>
        <begin position="1"/>
        <end position="49"/>
    </location>
</feature>
<dbReference type="InterPro" id="IPR045893">
    <property type="entry name" value="FREE1"/>
</dbReference>
<name>A0ABD3A661_9GENT</name>
<dbReference type="SMART" id="SM00064">
    <property type="entry name" value="FYVE"/>
    <property type="match status" value="1"/>
</dbReference>
<evidence type="ECO:0000313" key="7">
    <source>
        <dbReference type="EMBL" id="KAL3527240.1"/>
    </source>
</evidence>
<feature type="compositionally biased region" description="Low complexity" evidence="5">
    <location>
        <begin position="50"/>
        <end position="66"/>
    </location>
</feature>
<reference evidence="7 8" key="1">
    <citation type="submission" date="2024-11" db="EMBL/GenBank/DDBJ databases">
        <title>A near-complete genome assembly of Cinchona calisaya.</title>
        <authorList>
            <person name="Lian D.C."/>
            <person name="Zhao X.W."/>
            <person name="Wei L."/>
        </authorList>
    </citation>
    <scope>NUCLEOTIDE SEQUENCE [LARGE SCALE GENOMIC DNA]</scope>
    <source>
        <tissue evidence="7">Nenye</tissue>
    </source>
</reference>
<dbReference type="PROSITE" id="PS50178">
    <property type="entry name" value="ZF_FYVE"/>
    <property type="match status" value="1"/>
</dbReference>
<feature type="compositionally biased region" description="Polar residues" evidence="5">
    <location>
        <begin position="98"/>
        <end position="107"/>
    </location>
</feature>
<organism evidence="7 8">
    <name type="scientific">Cinchona calisaya</name>
    <dbReference type="NCBI Taxonomy" id="153742"/>
    <lineage>
        <taxon>Eukaryota</taxon>
        <taxon>Viridiplantae</taxon>
        <taxon>Streptophyta</taxon>
        <taxon>Embryophyta</taxon>
        <taxon>Tracheophyta</taxon>
        <taxon>Spermatophyta</taxon>
        <taxon>Magnoliopsida</taxon>
        <taxon>eudicotyledons</taxon>
        <taxon>Gunneridae</taxon>
        <taxon>Pentapetalae</taxon>
        <taxon>asterids</taxon>
        <taxon>lamiids</taxon>
        <taxon>Gentianales</taxon>
        <taxon>Rubiaceae</taxon>
        <taxon>Cinchonoideae</taxon>
        <taxon>Cinchoneae</taxon>
        <taxon>Cinchona</taxon>
    </lineage>
</organism>
<dbReference type="AlphaFoldDB" id="A0ABD3A661"/>
<feature type="region of interest" description="Disordered" evidence="5">
    <location>
        <begin position="1"/>
        <end position="141"/>
    </location>
</feature>
<comment type="caution">
    <text evidence="7">The sequence shown here is derived from an EMBL/GenBank/DDBJ whole genome shotgun (WGS) entry which is preliminary data.</text>
</comment>
<dbReference type="SUPFAM" id="SSF57903">
    <property type="entry name" value="FYVE/PHD zinc finger"/>
    <property type="match status" value="1"/>
</dbReference>
<feature type="domain" description="FYVE-type" evidence="6">
    <location>
        <begin position="401"/>
        <end position="461"/>
    </location>
</feature>
<evidence type="ECO:0000256" key="5">
    <source>
        <dbReference type="SAM" id="MobiDB-lite"/>
    </source>
</evidence>